<keyword evidence="7" id="KW-1185">Reference proteome</keyword>
<dbReference type="RefSeq" id="WP_377824402.1">
    <property type="nucleotide sequence ID" value="NZ_JBHSWJ010000002.1"/>
</dbReference>
<dbReference type="Proteomes" id="UP001596356">
    <property type="component" value="Unassembled WGS sequence"/>
</dbReference>
<comment type="caution">
    <text evidence="6">The sequence shown here is derived from an EMBL/GenBank/DDBJ whole genome shotgun (WGS) entry which is preliminary data.</text>
</comment>
<protein>
    <submittedName>
        <fullName evidence="6">MerR family transcriptional regulator</fullName>
    </submittedName>
</protein>
<dbReference type="InterPro" id="IPR047057">
    <property type="entry name" value="MerR_fam"/>
</dbReference>
<dbReference type="InterPro" id="IPR009061">
    <property type="entry name" value="DNA-bd_dom_put_sf"/>
</dbReference>
<evidence type="ECO:0000313" key="6">
    <source>
        <dbReference type="EMBL" id="MFC6715353.1"/>
    </source>
</evidence>
<organism evidence="6 7">
    <name type="scientific">Branchiibius cervicis</name>
    <dbReference type="NCBI Taxonomy" id="908252"/>
    <lineage>
        <taxon>Bacteria</taxon>
        <taxon>Bacillati</taxon>
        <taxon>Actinomycetota</taxon>
        <taxon>Actinomycetes</taxon>
        <taxon>Micrococcales</taxon>
        <taxon>Dermacoccaceae</taxon>
        <taxon>Branchiibius</taxon>
    </lineage>
</organism>
<dbReference type="Gene3D" id="1.10.1660.10">
    <property type="match status" value="1"/>
</dbReference>
<evidence type="ECO:0000259" key="5">
    <source>
        <dbReference type="PROSITE" id="PS50937"/>
    </source>
</evidence>
<evidence type="ECO:0000256" key="2">
    <source>
        <dbReference type="ARBA" id="ARBA00023015"/>
    </source>
</evidence>
<evidence type="ECO:0000256" key="3">
    <source>
        <dbReference type="ARBA" id="ARBA00023125"/>
    </source>
</evidence>
<dbReference type="Pfam" id="PF13411">
    <property type="entry name" value="MerR_1"/>
    <property type="match status" value="1"/>
</dbReference>
<dbReference type="PANTHER" id="PTHR30204:SF69">
    <property type="entry name" value="MERR-FAMILY TRANSCRIPTIONAL REGULATOR"/>
    <property type="match status" value="1"/>
</dbReference>
<evidence type="ECO:0000256" key="4">
    <source>
        <dbReference type="ARBA" id="ARBA00023163"/>
    </source>
</evidence>
<dbReference type="SUPFAM" id="SSF46955">
    <property type="entry name" value="Putative DNA-binding domain"/>
    <property type="match status" value="1"/>
</dbReference>
<keyword evidence="1" id="KW-0678">Repressor</keyword>
<accession>A0ABW2AXI6</accession>
<gene>
    <name evidence="6" type="ORF">ACFQBT_16655</name>
</gene>
<dbReference type="InterPro" id="IPR000551">
    <property type="entry name" value="MerR-type_HTH_dom"/>
</dbReference>
<evidence type="ECO:0000256" key="1">
    <source>
        <dbReference type="ARBA" id="ARBA00022491"/>
    </source>
</evidence>
<dbReference type="PRINTS" id="PR00040">
    <property type="entry name" value="HTHMERR"/>
</dbReference>
<keyword evidence="4" id="KW-0804">Transcription</keyword>
<dbReference type="SMART" id="SM00422">
    <property type="entry name" value="HTH_MERR"/>
    <property type="match status" value="1"/>
</dbReference>
<dbReference type="PANTHER" id="PTHR30204">
    <property type="entry name" value="REDOX-CYCLING DRUG-SENSING TRANSCRIPTIONAL ACTIVATOR SOXR"/>
    <property type="match status" value="1"/>
</dbReference>
<name>A0ABW2AXI6_9MICO</name>
<dbReference type="PROSITE" id="PS50937">
    <property type="entry name" value="HTH_MERR_2"/>
    <property type="match status" value="1"/>
</dbReference>
<keyword evidence="2" id="KW-0805">Transcription regulation</keyword>
<feature type="domain" description="HTH merR-type" evidence="5">
    <location>
        <begin position="1"/>
        <end position="68"/>
    </location>
</feature>
<keyword evidence="3" id="KW-0238">DNA-binding</keyword>
<dbReference type="EMBL" id="JBHSWJ010000002">
    <property type="protein sequence ID" value="MFC6715353.1"/>
    <property type="molecule type" value="Genomic_DNA"/>
</dbReference>
<sequence length="115" mass="12778">MQIGEFAQRTGVSARAVRHYEDQGLLQPRRDGNGYRQFDDDDLATVERIRLMISAGVSTATMRQYLDCVGIGDHGVAIEMCPALRSELDAVRHRLDRQSTRIDATRAALCALTEG</sequence>
<proteinExistence type="predicted"/>
<dbReference type="PROSITE" id="PS00552">
    <property type="entry name" value="HTH_MERR_1"/>
    <property type="match status" value="1"/>
</dbReference>
<reference evidence="7" key="1">
    <citation type="journal article" date="2019" name="Int. J. Syst. Evol. Microbiol.">
        <title>The Global Catalogue of Microorganisms (GCM) 10K type strain sequencing project: providing services to taxonomists for standard genome sequencing and annotation.</title>
        <authorList>
            <consortium name="The Broad Institute Genomics Platform"/>
            <consortium name="The Broad Institute Genome Sequencing Center for Infectious Disease"/>
            <person name="Wu L."/>
            <person name="Ma J."/>
        </authorList>
    </citation>
    <scope>NUCLEOTIDE SEQUENCE [LARGE SCALE GENOMIC DNA]</scope>
    <source>
        <strain evidence="7">NBRC 106593</strain>
    </source>
</reference>
<evidence type="ECO:0000313" key="7">
    <source>
        <dbReference type="Proteomes" id="UP001596356"/>
    </source>
</evidence>